<keyword evidence="1 2" id="KW-0408">Iron</keyword>
<dbReference type="STRING" id="3760.A0A251P569"/>
<sequence>MLANIERDGHLMIRAMFLTVSAMVVALFWFLWNWKSSKNPMPPLPPGPRGLPFLGSLPLLGPNLHHEFSNLATIYGPIYKLQLGSKLCFVLSSPSIVKQVLRDQDTLFANRDPTIAAQIASYGCTDIAFGPYGPGWRRLRKVFMSHMLSKANLDASYALRKEEVLKSISHVYDKVGSPIDLGQFAFLTSINTVMRMLWGGTLEAENGADLGAEFRNVVAEIIEVLGKPNVSDFLTSLARFDVQGIARRMKQLQSMTEKIFDSAIERQKSEAVEKDEGLELKHERKDFLQILLELNDHEDGAKSITLQQLKALLLDIVVGGTDTTATMVEWVMAELIKHQDDLKKVQEELKEVVGLKNMVEESHIPKLHYLDAVIKETSRLHPALPLLAPHCPSQSTTIGGYNIPKGSTIFINIWAIHRDPNVWDNPLEFRPKRFLNDPSSNNFDYKGNKLEYLPFGSGRRMCAGLPLAEKMMIYVLASFLHSFEWRLPTDAKHDLQDKFGIVTKKMTPLIVIPTPRLSKLELYA</sequence>
<dbReference type="eggNOG" id="KOG0156">
    <property type="taxonomic scope" value="Eukaryota"/>
</dbReference>
<dbReference type="PRINTS" id="PR00385">
    <property type="entry name" value="P450"/>
</dbReference>
<feature type="binding site" description="axial binding residue" evidence="1">
    <location>
        <position position="462"/>
    </location>
    <ligand>
        <name>heme</name>
        <dbReference type="ChEBI" id="CHEBI:30413"/>
    </ligand>
    <ligandPart>
        <name>Fe</name>
        <dbReference type="ChEBI" id="CHEBI:18248"/>
    </ligandPart>
</feature>
<keyword evidence="1 2" id="KW-0349">Heme</keyword>
<dbReference type="AlphaFoldDB" id="A0A251P569"/>
<protein>
    <recommendedName>
        <fullName evidence="6">Cytochrome P450</fullName>
    </recommendedName>
</protein>
<proteinExistence type="inferred from homology"/>
<gene>
    <name evidence="4" type="ORF">PRUPE_5G078500</name>
</gene>
<evidence type="ECO:0000256" key="3">
    <source>
        <dbReference type="SAM" id="Phobius"/>
    </source>
</evidence>
<evidence type="ECO:0000313" key="5">
    <source>
        <dbReference type="Proteomes" id="UP000006882"/>
    </source>
</evidence>
<keyword evidence="3" id="KW-0472">Membrane</keyword>
<evidence type="ECO:0000313" key="4">
    <source>
        <dbReference type="EMBL" id="ONI06744.1"/>
    </source>
</evidence>
<dbReference type="PANTHER" id="PTHR47951:SF7">
    <property type="entry name" value="FLAVONOID 3',5'-HYDROXYLASE-LIKE ISOFORM X1"/>
    <property type="match status" value="1"/>
</dbReference>
<name>A0A251P569_PRUPE</name>
<organism evidence="4 5">
    <name type="scientific">Prunus persica</name>
    <name type="common">Peach</name>
    <name type="synonym">Amygdalus persica</name>
    <dbReference type="NCBI Taxonomy" id="3760"/>
    <lineage>
        <taxon>Eukaryota</taxon>
        <taxon>Viridiplantae</taxon>
        <taxon>Streptophyta</taxon>
        <taxon>Embryophyta</taxon>
        <taxon>Tracheophyta</taxon>
        <taxon>Spermatophyta</taxon>
        <taxon>Magnoliopsida</taxon>
        <taxon>eudicotyledons</taxon>
        <taxon>Gunneridae</taxon>
        <taxon>Pentapetalae</taxon>
        <taxon>rosids</taxon>
        <taxon>fabids</taxon>
        <taxon>Rosales</taxon>
        <taxon>Rosaceae</taxon>
        <taxon>Amygdaloideae</taxon>
        <taxon>Amygdaleae</taxon>
        <taxon>Prunus</taxon>
    </lineage>
</organism>
<dbReference type="Gene3D" id="1.10.630.10">
    <property type="entry name" value="Cytochrome P450"/>
    <property type="match status" value="1"/>
</dbReference>
<dbReference type="GO" id="GO:0016705">
    <property type="term" value="F:oxidoreductase activity, acting on paired donors, with incorporation or reduction of molecular oxygen"/>
    <property type="evidence" value="ECO:0007669"/>
    <property type="project" value="InterPro"/>
</dbReference>
<dbReference type="Pfam" id="PF00067">
    <property type="entry name" value="p450"/>
    <property type="match status" value="1"/>
</dbReference>
<dbReference type="InterPro" id="IPR001128">
    <property type="entry name" value="Cyt_P450"/>
</dbReference>
<dbReference type="InterPro" id="IPR036396">
    <property type="entry name" value="Cyt_P450_sf"/>
</dbReference>
<keyword evidence="2" id="KW-0503">Monooxygenase</keyword>
<dbReference type="PANTHER" id="PTHR47951">
    <property type="entry name" value="OS08G0547900 PROTEIN"/>
    <property type="match status" value="1"/>
</dbReference>
<dbReference type="SUPFAM" id="SSF48264">
    <property type="entry name" value="Cytochrome P450"/>
    <property type="match status" value="1"/>
</dbReference>
<dbReference type="FunFam" id="1.10.630.10:FF:000207">
    <property type="entry name" value="Putative cytochrome P450 superfamily protein"/>
    <property type="match status" value="1"/>
</dbReference>
<comment type="cofactor">
    <cofactor evidence="1">
        <name>heme</name>
        <dbReference type="ChEBI" id="CHEBI:30413"/>
    </cofactor>
</comment>
<dbReference type="GO" id="GO:0005506">
    <property type="term" value="F:iron ion binding"/>
    <property type="evidence" value="ECO:0007669"/>
    <property type="project" value="InterPro"/>
</dbReference>
<evidence type="ECO:0000256" key="2">
    <source>
        <dbReference type="RuleBase" id="RU000461"/>
    </source>
</evidence>
<dbReference type="InterPro" id="IPR017972">
    <property type="entry name" value="Cyt_P450_CS"/>
</dbReference>
<dbReference type="InterPro" id="IPR002401">
    <property type="entry name" value="Cyt_P450_E_grp-I"/>
</dbReference>
<keyword evidence="2" id="KW-0560">Oxidoreductase</keyword>
<evidence type="ECO:0000256" key="1">
    <source>
        <dbReference type="PIRSR" id="PIRSR602401-1"/>
    </source>
</evidence>
<dbReference type="CDD" id="cd11073">
    <property type="entry name" value="CYP76-like"/>
    <property type="match status" value="1"/>
</dbReference>
<dbReference type="Proteomes" id="UP000006882">
    <property type="component" value="Chromosome G5"/>
</dbReference>
<keyword evidence="3" id="KW-0812">Transmembrane</keyword>
<dbReference type="Gramene" id="ONI06744">
    <property type="protein sequence ID" value="ONI06744"/>
    <property type="gene ID" value="PRUPE_5G078500"/>
</dbReference>
<dbReference type="GO" id="GO:0020037">
    <property type="term" value="F:heme binding"/>
    <property type="evidence" value="ECO:0007669"/>
    <property type="project" value="InterPro"/>
</dbReference>
<dbReference type="PROSITE" id="PS00086">
    <property type="entry name" value="CYTOCHROME_P450"/>
    <property type="match status" value="1"/>
</dbReference>
<keyword evidence="5" id="KW-1185">Reference proteome</keyword>
<dbReference type="PRINTS" id="PR00463">
    <property type="entry name" value="EP450I"/>
</dbReference>
<accession>A0A251P569</accession>
<comment type="similarity">
    <text evidence="2">Belongs to the cytochrome P450 family.</text>
</comment>
<keyword evidence="1 2" id="KW-0479">Metal-binding</keyword>
<evidence type="ECO:0008006" key="6">
    <source>
        <dbReference type="Google" id="ProtNLM"/>
    </source>
</evidence>
<reference evidence="4 5" key="1">
    <citation type="journal article" date="2013" name="Nat. Genet.">
        <title>The high-quality draft genome of peach (Prunus persica) identifies unique patterns of genetic diversity, domestication and genome evolution.</title>
        <authorList>
            <consortium name="International Peach Genome Initiative"/>
            <person name="Verde I."/>
            <person name="Abbott A.G."/>
            <person name="Scalabrin S."/>
            <person name="Jung S."/>
            <person name="Shu S."/>
            <person name="Marroni F."/>
            <person name="Zhebentyayeva T."/>
            <person name="Dettori M.T."/>
            <person name="Grimwood J."/>
            <person name="Cattonaro F."/>
            <person name="Zuccolo A."/>
            <person name="Rossini L."/>
            <person name="Jenkins J."/>
            <person name="Vendramin E."/>
            <person name="Meisel L.A."/>
            <person name="Decroocq V."/>
            <person name="Sosinski B."/>
            <person name="Prochnik S."/>
            <person name="Mitros T."/>
            <person name="Policriti A."/>
            <person name="Cipriani G."/>
            <person name="Dondini L."/>
            <person name="Ficklin S."/>
            <person name="Goodstein D.M."/>
            <person name="Xuan P."/>
            <person name="Del Fabbro C."/>
            <person name="Aramini V."/>
            <person name="Copetti D."/>
            <person name="Gonzalez S."/>
            <person name="Horner D.S."/>
            <person name="Falchi R."/>
            <person name="Lucas S."/>
            <person name="Mica E."/>
            <person name="Maldonado J."/>
            <person name="Lazzari B."/>
            <person name="Bielenberg D."/>
            <person name="Pirona R."/>
            <person name="Miculan M."/>
            <person name="Barakat A."/>
            <person name="Testolin R."/>
            <person name="Stella A."/>
            <person name="Tartarini S."/>
            <person name="Tonutti P."/>
            <person name="Arus P."/>
            <person name="Orellana A."/>
            <person name="Wells C."/>
            <person name="Main D."/>
            <person name="Vizzotto G."/>
            <person name="Silva H."/>
            <person name="Salamini F."/>
            <person name="Schmutz J."/>
            <person name="Morgante M."/>
            <person name="Rokhsar D.S."/>
        </authorList>
    </citation>
    <scope>NUCLEOTIDE SEQUENCE [LARGE SCALE GENOMIC DNA]</scope>
    <source>
        <strain evidence="5">cv. Nemared</strain>
    </source>
</reference>
<dbReference type="EMBL" id="CM007655">
    <property type="protein sequence ID" value="ONI06744.1"/>
    <property type="molecule type" value="Genomic_DNA"/>
</dbReference>
<feature type="transmembrane region" description="Helical" evidence="3">
    <location>
        <begin position="12"/>
        <end position="32"/>
    </location>
</feature>
<keyword evidence="3" id="KW-1133">Transmembrane helix</keyword>
<dbReference type="GO" id="GO:0004497">
    <property type="term" value="F:monooxygenase activity"/>
    <property type="evidence" value="ECO:0007669"/>
    <property type="project" value="UniProtKB-KW"/>
</dbReference>